<evidence type="ECO:0000256" key="1">
    <source>
        <dbReference type="ARBA" id="ARBA00004651"/>
    </source>
</evidence>
<dbReference type="Pfam" id="PF13091">
    <property type="entry name" value="PLDc_2"/>
    <property type="match status" value="2"/>
</dbReference>
<dbReference type="GO" id="GO:0030572">
    <property type="term" value="F:phosphatidyltransferase activity"/>
    <property type="evidence" value="ECO:0007669"/>
    <property type="project" value="UniProtKB-ARBA"/>
</dbReference>
<feature type="transmembrane region" description="Helical" evidence="6">
    <location>
        <begin position="7"/>
        <end position="29"/>
    </location>
</feature>
<keyword evidence="2" id="KW-1003">Cell membrane</keyword>
<dbReference type="Gene3D" id="3.30.870.10">
    <property type="entry name" value="Endonuclease Chain A"/>
    <property type="match status" value="2"/>
</dbReference>
<dbReference type="PANTHER" id="PTHR21248:SF22">
    <property type="entry name" value="PHOSPHOLIPASE D"/>
    <property type="match status" value="1"/>
</dbReference>
<keyword evidence="9" id="KW-1185">Reference proteome</keyword>
<dbReference type="PROSITE" id="PS50035">
    <property type="entry name" value="PLD"/>
    <property type="match status" value="2"/>
</dbReference>
<evidence type="ECO:0000256" key="6">
    <source>
        <dbReference type="SAM" id="Phobius"/>
    </source>
</evidence>
<dbReference type="STRING" id="29561.MM26B8_00180"/>
<dbReference type="RefSeq" id="WP_052717016.1">
    <property type="nucleotide sequence ID" value="NZ_JZXN01000016.1"/>
</dbReference>
<accession>A0A0F5H120</accession>
<name>A0A0F5H120_9BACT</name>
<evidence type="ECO:0000256" key="2">
    <source>
        <dbReference type="ARBA" id="ARBA00022475"/>
    </source>
</evidence>
<dbReference type="SUPFAM" id="SSF56024">
    <property type="entry name" value="Phospholipase D/nuclease"/>
    <property type="match status" value="2"/>
</dbReference>
<keyword evidence="4 6" id="KW-1133">Transmembrane helix</keyword>
<protein>
    <submittedName>
        <fullName evidence="8">Cardiolipin synthetase</fullName>
    </submittedName>
</protein>
<dbReference type="SMART" id="SM00155">
    <property type="entry name" value="PLDc"/>
    <property type="match status" value="2"/>
</dbReference>
<dbReference type="Pfam" id="PF13396">
    <property type="entry name" value="PLDc_N"/>
    <property type="match status" value="1"/>
</dbReference>
<dbReference type="EMBL" id="JZXN01000016">
    <property type="protein sequence ID" value="KKB26840.1"/>
    <property type="molecule type" value="Genomic_DNA"/>
</dbReference>
<dbReference type="PANTHER" id="PTHR21248">
    <property type="entry name" value="CARDIOLIPIN SYNTHASE"/>
    <property type="match status" value="1"/>
</dbReference>
<dbReference type="OrthoDB" id="9762009at2"/>
<dbReference type="CDD" id="cd09110">
    <property type="entry name" value="PLDc_CLS_1"/>
    <property type="match status" value="1"/>
</dbReference>
<feature type="domain" description="PLD phosphodiesterase" evidence="7">
    <location>
        <begin position="419"/>
        <end position="446"/>
    </location>
</feature>
<keyword evidence="3 6" id="KW-0812">Transmembrane</keyword>
<feature type="domain" description="PLD phosphodiesterase" evidence="7">
    <location>
        <begin position="236"/>
        <end position="263"/>
    </location>
</feature>
<dbReference type="Proteomes" id="UP000033750">
    <property type="component" value="Unassembled WGS sequence"/>
</dbReference>
<evidence type="ECO:0000313" key="9">
    <source>
        <dbReference type="Proteomes" id="UP000033750"/>
    </source>
</evidence>
<sequence>MKKFLKSLFYICEIVLFLALITAIFYFTYVLTFNFFIFFVFAAYITNIFVALVLFNQIRSEASKLSWLVVFIIFPLIGELLFFTFGNKYKNKKEKKLIQENKFNLNHYKKFLNEVSNYSEDLVYFRNLNKSLVMKGNYEFFHHASDYFEELFKAIRNAKKHIFIMSYIIKPGEILQEFLDILIHKAAQGIKIYWLVDDFGSFLVNKNKYFRDLLANGNIEIVFISKVFFPYIHSQNFYRNHQKFYIIDSNIVFAGGCNLSDEYVGLSKKYGDWIDFNYSLIGDAVNSYILLFLRAWTLWGNKNTTLSLNALEFFNKINFDKEKLNANSILTLDSPAYDTSFLEYNLLGLITKAKESIKIVTPYFSVPASLFNALKMMLLSNVEVEIYFPSFPDKKIIWNTSINFLKRLIPFGLKIYLYKDSFIHSKCGLIDNKIAFFGSSNMDMRSMYAQYELMDIIEGKAVEEVVEIISNYKDNSYLYNDKNSKNKNIIKDTFYETIRPLA</sequence>
<evidence type="ECO:0000259" key="7">
    <source>
        <dbReference type="PROSITE" id="PS50035"/>
    </source>
</evidence>
<gene>
    <name evidence="8" type="ORF">MMELEA_05230</name>
</gene>
<comment type="subcellular location">
    <subcellularLocation>
        <location evidence="1">Cell membrane</location>
        <topology evidence="1">Multi-pass membrane protein</topology>
    </subcellularLocation>
</comment>
<keyword evidence="5 6" id="KW-0472">Membrane</keyword>
<evidence type="ECO:0000313" key="8">
    <source>
        <dbReference type="EMBL" id="KKB26840.1"/>
    </source>
</evidence>
<organism evidence="8 9">
    <name type="scientific">Mycoplasmopsis meleagridis ATCC 25294</name>
    <dbReference type="NCBI Taxonomy" id="1264554"/>
    <lineage>
        <taxon>Bacteria</taxon>
        <taxon>Bacillati</taxon>
        <taxon>Mycoplasmatota</taxon>
        <taxon>Mycoplasmoidales</taxon>
        <taxon>Metamycoplasmataceae</taxon>
        <taxon>Mycoplasmopsis</taxon>
    </lineage>
</organism>
<dbReference type="PATRIC" id="fig|1264554.4.peg.467"/>
<dbReference type="GO" id="GO:0005886">
    <property type="term" value="C:plasma membrane"/>
    <property type="evidence" value="ECO:0007669"/>
    <property type="project" value="UniProtKB-SubCell"/>
</dbReference>
<reference evidence="8 9" key="1">
    <citation type="submission" date="2015-03" db="EMBL/GenBank/DDBJ databases">
        <title>Genome sequence of Mycoplasma meleagridis strain ATCC 25294.</title>
        <authorList>
            <person name="Yacoub E."/>
            <person name="Blanchard A."/>
            <person name="Sirand-Pugnet P."/>
            <person name="Mardassi B.B.A."/>
        </authorList>
    </citation>
    <scope>NUCLEOTIDE SEQUENCE [LARGE SCALE GENOMIC DNA]</scope>
    <source>
        <strain evidence="8 9">ATCC 25294</strain>
    </source>
</reference>
<dbReference type="InterPro" id="IPR027379">
    <property type="entry name" value="CLS_N"/>
</dbReference>
<comment type="caution">
    <text evidence="8">The sequence shown here is derived from an EMBL/GenBank/DDBJ whole genome shotgun (WGS) entry which is preliminary data.</text>
</comment>
<dbReference type="CDD" id="cd09112">
    <property type="entry name" value="PLDc_CLS_2"/>
    <property type="match status" value="1"/>
</dbReference>
<feature type="transmembrane region" description="Helical" evidence="6">
    <location>
        <begin position="35"/>
        <end position="55"/>
    </location>
</feature>
<proteinExistence type="predicted"/>
<feature type="transmembrane region" description="Helical" evidence="6">
    <location>
        <begin position="67"/>
        <end position="86"/>
    </location>
</feature>
<evidence type="ECO:0000256" key="3">
    <source>
        <dbReference type="ARBA" id="ARBA00022692"/>
    </source>
</evidence>
<dbReference type="InterPro" id="IPR025202">
    <property type="entry name" value="PLD-like_dom"/>
</dbReference>
<evidence type="ECO:0000256" key="4">
    <source>
        <dbReference type="ARBA" id="ARBA00022989"/>
    </source>
</evidence>
<dbReference type="InterPro" id="IPR001736">
    <property type="entry name" value="PLipase_D/transphosphatidylase"/>
</dbReference>
<dbReference type="AlphaFoldDB" id="A0A0F5H120"/>
<evidence type="ECO:0000256" key="5">
    <source>
        <dbReference type="ARBA" id="ARBA00023136"/>
    </source>
</evidence>
<dbReference type="GO" id="GO:0032049">
    <property type="term" value="P:cardiolipin biosynthetic process"/>
    <property type="evidence" value="ECO:0007669"/>
    <property type="project" value="UniProtKB-ARBA"/>
</dbReference>